<protein>
    <submittedName>
        <fullName evidence="2">Uncharacterized protein</fullName>
    </submittedName>
</protein>
<keyword evidence="3" id="KW-1185">Reference proteome</keyword>
<comment type="caution">
    <text evidence="2">The sequence shown here is derived from an EMBL/GenBank/DDBJ whole genome shotgun (WGS) entry which is preliminary data.</text>
</comment>
<sequence>MGACISKHDNQSQNASMLPIVQQIPEFYYLSRLSKEILHIKPQAITKYSLGKKLKIYEDSAIGYLSDNKIMVIGGSDKTGCLVNNAYIIDLASKQASVISKLPLGSKGGHIFQYNKYVYYIDGLIEGENEDSNLMVEPAPLMRYSTDDNCWEYYVSHKHAVKKEIKTFLTKRVTERHDDYETKRSHIREISYTDLINSGIFLYNGKIYFIGGQRINTIGKLKSTKKIYSLDCDSLEFKLEPCRMPIKILNPLCAVRSNNVVIAGGINPIDNKPNYQAYTLVFSEKMEFKRLESIKDPISEKYPPLTTKEASLFFSYPKVHYIDNGLLKWSQKDIDEISSKAIINPDKKIEISENKVEEKNPVKYHHKISTALPLEEHNSFDKEEGSPSSSEYNEEPLIEPIESHRIQTENPKATHDRFIEKSNFVYEEIGPGGLKRLIRGMTFDVDEFKRRLTIIEEEKMKKKDMATHKNTGFKDWIIGEKIEGEEQPEVRKRNEEIKVVRDRA</sequence>
<feature type="compositionally biased region" description="Basic and acidic residues" evidence="1">
    <location>
        <begin position="375"/>
        <end position="385"/>
    </location>
</feature>
<dbReference type="Proteomes" id="UP001162131">
    <property type="component" value="Unassembled WGS sequence"/>
</dbReference>
<gene>
    <name evidence="2" type="ORF">BSTOLATCC_MIC19007</name>
</gene>
<dbReference type="AlphaFoldDB" id="A0AAU9IUP8"/>
<dbReference type="InterPro" id="IPR015915">
    <property type="entry name" value="Kelch-typ_b-propeller"/>
</dbReference>
<evidence type="ECO:0000313" key="3">
    <source>
        <dbReference type="Proteomes" id="UP001162131"/>
    </source>
</evidence>
<feature type="region of interest" description="Disordered" evidence="1">
    <location>
        <begin position="375"/>
        <end position="394"/>
    </location>
</feature>
<reference evidence="2" key="1">
    <citation type="submission" date="2021-09" db="EMBL/GenBank/DDBJ databases">
        <authorList>
            <consortium name="AG Swart"/>
            <person name="Singh M."/>
            <person name="Singh A."/>
            <person name="Seah K."/>
            <person name="Emmerich C."/>
        </authorList>
    </citation>
    <scope>NUCLEOTIDE SEQUENCE</scope>
    <source>
        <strain evidence="2">ATCC30299</strain>
    </source>
</reference>
<dbReference type="SUPFAM" id="SSF117281">
    <property type="entry name" value="Kelch motif"/>
    <property type="match status" value="1"/>
</dbReference>
<dbReference type="Gene3D" id="2.120.10.80">
    <property type="entry name" value="Kelch-type beta propeller"/>
    <property type="match status" value="1"/>
</dbReference>
<dbReference type="EMBL" id="CAJZBQ010000018">
    <property type="protein sequence ID" value="CAG9317765.1"/>
    <property type="molecule type" value="Genomic_DNA"/>
</dbReference>
<accession>A0AAU9IUP8</accession>
<evidence type="ECO:0000313" key="2">
    <source>
        <dbReference type="EMBL" id="CAG9317765.1"/>
    </source>
</evidence>
<proteinExistence type="predicted"/>
<evidence type="ECO:0000256" key="1">
    <source>
        <dbReference type="SAM" id="MobiDB-lite"/>
    </source>
</evidence>
<name>A0AAU9IUP8_9CILI</name>
<organism evidence="2 3">
    <name type="scientific">Blepharisma stoltei</name>
    <dbReference type="NCBI Taxonomy" id="1481888"/>
    <lineage>
        <taxon>Eukaryota</taxon>
        <taxon>Sar</taxon>
        <taxon>Alveolata</taxon>
        <taxon>Ciliophora</taxon>
        <taxon>Postciliodesmatophora</taxon>
        <taxon>Heterotrichea</taxon>
        <taxon>Heterotrichida</taxon>
        <taxon>Blepharismidae</taxon>
        <taxon>Blepharisma</taxon>
    </lineage>
</organism>